<reference evidence="2" key="1">
    <citation type="submission" date="2016-02" db="EMBL/GenBank/DDBJ databases">
        <authorList>
            <person name="Holder M.E."/>
            <person name="Ajami N.J."/>
            <person name="Petrosino J.F."/>
        </authorList>
    </citation>
    <scope>NUCLEOTIDE SEQUENCE [LARGE SCALE GENOMIC DNA]</scope>
    <source>
        <strain evidence="2">DSM 12838</strain>
    </source>
</reference>
<evidence type="ECO:0000313" key="2">
    <source>
        <dbReference type="Proteomes" id="UP000063964"/>
    </source>
</evidence>
<name>A0A0X8JPF2_9BACT</name>
<dbReference type="Proteomes" id="UP000063964">
    <property type="component" value="Chromosome"/>
</dbReference>
<sequence>MYLKVLVQKTIRTEFTSPFKGPLSAQVQPVFRLSVLCLCSLTEIYSEIIFRHPGEDEDV</sequence>
<proteinExistence type="predicted"/>
<accession>A0A0X8JPF2</accession>
<keyword evidence="2" id="KW-1185">Reference proteome</keyword>
<dbReference type="STRING" id="888061.AXF15_05000"/>
<dbReference type="AlphaFoldDB" id="A0A0X8JPF2"/>
<dbReference type="EMBL" id="CP014230">
    <property type="protein sequence ID" value="AMD92530.1"/>
    <property type="molecule type" value="Genomic_DNA"/>
</dbReference>
<evidence type="ECO:0000313" key="1">
    <source>
        <dbReference type="EMBL" id="AMD92530.1"/>
    </source>
</evidence>
<dbReference type="KEGG" id="doa:AXF15_05000"/>
<protein>
    <submittedName>
        <fullName evidence="1">Uncharacterized protein</fullName>
    </submittedName>
</protein>
<gene>
    <name evidence="1" type="ORF">AXF15_05000</name>
</gene>
<organism evidence="1 2">
    <name type="scientific">Desulfomicrobium orale DSM 12838</name>
    <dbReference type="NCBI Taxonomy" id="888061"/>
    <lineage>
        <taxon>Bacteria</taxon>
        <taxon>Pseudomonadati</taxon>
        <taxon>Thermodesulfobacteriota</taxon>
        <taxon>Desulfovibrionia</taxon>
        <taxon>Desulfovibrionales</taxon>
        <taxon>Desulfomicrobiaceae</taxon>
        <taxon>Desulfomicrobium</taxon>
    </lineage>
</organism>